<proteinExistence type="predicted"/>
<dbReference type="PROSITE" id="PS50088">
    <property type="entry name" value="ANK_REPEAT"/>
    <property type="match status" value="1"/>
</dbReference>
<dbReference type="InterPro" id="IPR036770">
    <property type="entry name" value="Ankyrin_rpt-contain_sf"/>
</dbReference>
<gene>
    <name evidence="8" type="ORF">Tci_484081</name>
</gene>
<organism evidence="8">
    <name type="scientific">Tanacetum cinerariifolium</name>
    <name type="common">Dalmatian daisy</name>
    <name type="synonym">Chrysanthemum cinerariifolium</name>
    <dbReference type="NCBI Taxonomy" id="118510"/>
    <lineage>
        <taxon>Eukaryota</taxon>
        <taxon>Viridiplantae</taxon>
        <taxon>Streptophyta</taxon>
        <taxon>Embryophyta</taxon>
        <taxon>Tracheophyta</taxon>
        <taxon>Spermatophyta</taxon>
        <taxon>Magnoliopsida</taxon>
        <taxon>eudicotyledons</taxon>
        <taxon>Gunneridae</taxon>
        <taxon>Pentapetalae</taxon>
        <taxon>asterids</taxon>
        <taxon>campanulids</taxon>
        <taxon>Asterales</taxon>
        <taxon>Asteraceae</taxon>
        <taxon>Asteroideae</taxon>
        <taxon>Anthemideae</taxon>
        <taxon>Anthemidinae</taxon>
        <taxon>Tanacetum</taxon>
    </lineage>
</organism>
<feature type="repeat" description="ANK" evidence="6">
    <location>
        <begin position="217"/>
        <end position="247"/>
    </location>
</feature>
<dbReference type="PROSITE" id="PS50297">
    <property type="entry name" value="ANK_REP_REGION"/>
    <property type="match status" value="1"/>
</dbReference>
<keyword evidence="4" id="KW-0630">Potassium</keyword>
<evidence type="ECO:0000256" key="6">
    <source>
        <dbReference type="PROSITE-ProRule" id="PRU00023"/>
    </source>
</evidence>
<feature type="non-terminal residue" evidence="8">
    <location>
        <position position="1"/>
    </location>
</feature>
<sequence>GDVTGRVMIWKGFGDQTFAGVNGRLKKEDEKPGVIGNPLYLFMHVAGKGGVLEVWQLDTDKRFLPRIRTRLLRVGSVKENINQVTVSRDDHWHLVWEELIYIGLRLFAVNVSDMKAEYFPPKEDVILQNKAPADFYVLVTGAVELVVTRNEVEHANVGDGTVIMNNLLQELMETENILARCRLDLPLSLCFATLRGDDLLRHKLLKQGLDANESDNNGRTALHIAASKGNTNCVLLLLDFVADPNSR</sequence>
<feature type="domain" description="Cyclic nucleotide-binding" evidence="7">
    <location>
        <begin position="111"/>
        <end position="160"/>
    </location>
</feature>
<dbReference type="GO" id="GO:0034702">
    <property type="term" value="C:monoatomic ion channel complex"/>
    <property type="evidence" value="ECO:0007669"/>
    <property type="project" value="UniProtKB-KW"/>
</dbReference>
<dbReference type="EMBL" id="BKCJ010242988">
    <property type="protein sequence ID" value="GEZ12108.1"/>
    <property type="molecule type" value="Genomic_DNA"/>
</dbReference>
<evidence type="ECO:0000256" key="2">
    <source>
        <dbReference type="ARBA" id="ARBA00022826"/>
    </source>
</evidence>
<dbReference type="InterPro" id="IPR002110">
    <property type="entry name" value="Ankyrin_rpt"/>
</dbReference>
<dbReference type="Pfam" id="PF13637">
    <property type="entry name" value="Ank_4"/>
    <property type="match status" value="1"/>
</dbReference>
<evidence type="ECO:0000256" key="1">
    <source>
        <dbReference type="ARBA" id="ARBA00022538"/>
    </source>
</evidence>
<keyword evidence="3" id="KW-0813">Transport</keyword>
<dbReference type="InterPro" id="IPR045319">
    <property type="entry name" value="KAT/AKT"/>
</dbReference>
<dbReference type="PROSITE" id="PS50042">
    <property type="entry name" value="CNMP_BINDING_3"/>
    <property type="match status" value="1"/>
</dbReference>
<evidence type="ECO:0000256" key="4">
    <source>
        <dbReference type="ARBA" id="ARBA00022958"/>
    </source>
</evidence>
<keyword evidence="1" id="KW-0633">Potassium transport</keyword>
<dbReference type="InterPro" id="IPR000595">
    <property type="entry name" value="cNMP-bd_dom"/>
</dbReference>
<dbReference type="AlphaFoldDB" id="A0A699I497"/>
<dbReference type="Gene3D" id="1.25.40.20">
    <property type="entry name" value="Ankyrin repeat-containing domain"/>
    <property type="match status" value="1"/>
</dbReference>
<evidence type="ECO:0000256" key="5">
    <source>
        <dbReference type="ARBA" id="ARBA00023303"/>
    </source>
</evidence>
<keyword evidence="3" id="KW-0406">Ion transport</keyword>
<reference evidence="8" key="1">
    <citation type="journal article" date="2019" name="Sci. Rep.">
        <title>Draft genome of Tanacetum cinerariifolium, the natural source of mosquito coil.</title>
        <authorList>
            <person name="Yamashiro T."/>
            <person name="Shiraishi A."/>
            <person name="Satake H."/>
            <person name="Nakayama K."/>
        </authorList>
    </citation>
    <scope>NUCLEOTIDE SEQUENCE</scope>
</reference>
<dbReference type="SUPFAM" id="SSF48403">
    <property type="entry name" value="Ankyrin repeat"/>
    <property type="match status" value="1"/>
</dbReference>
<protein>
    <submittedName>
        <fullName evidence="8">Potassium channel AKT1-like</fullName>
    </submittedName>
</protein>
<dbReference type="PANTHER" id="PTHR45743:SF2">
    <property type="entry name" value="POTASSIUM CHANNEL AKT1"/>
    <property type="match status" value="1"/>
</dbReference>
<keyword evidence="5 8" id="KW-0407">Ion channel</keyword>
<evidence type="ECO:0000259" key="7">
    <source>
        <dbReference type="PROSITE" id="PS50042"/>
    </source>
</evidence>
<keyword evidence="6" id="KW-0040">ANK repeat</keyword>
<dbReference type="InterPro" id="IPR018490">
    <property type="entry name" value="cNMP-bd_dom_sf"/>
</dbReference>
<dbReference type="SUPFAM" id="SSF51206">
    <property type="entry name" value="cAMP-binding domain-like"/>
    <property type="match status" value="1"/>
</dbReference>
<feature type="non-terminal residue" evidence="8">
    <location>
        <position position="247"/>
    </location>
</feature>
<accession>A0A699I497</accession>
<keyword evidence="2" id="KW-0631">Potassium channel</keyword>
<dbReference type="GO" id="GO:0005249">
    <property type="term" value="F:voltage-gated potassium channel activity"/>
    <property type="evidence" value="ECO:0007669"/>
    <property type="project" value="InterPro"/>
</dbReference>
<dbReference type="PANTHER" id="PTHR45743">
    <property type="entry name" value="POTASSIUM CHANNEL AKT1"/>
    <property type="match status" value="1"/>
</dbReference>
<name>A0A699I497_TANCI</name>
<evidence type="ECO:0000313" key="8">
    <source>
        <dbReference type="EMBL" id="GEZ12108.1"/>
    </source>
</evidence>
<dbReference type="SMART" id="SM00248">
    <property type="entry name" value="ANK"/>
    <property type="match status" value="1"/>
</dbReference>
<evidence type="ECO:0000256" key="3">
    <source>
        <dbReference type="ARBA" id="ARBA00022882"/>
    </source>
</evidence>
<comment type="caution">
    <text evidence="8">The sequence shown here is derived from an EMBL/GenBank/DDBJ whole genome shotgun (WGS) entry which is preliminary data.</text>
</comment>
<keyword evidence="3" id="KW-0851">Voltage-gated channel</keyword>